<name>Q94HT5_ORYSJ</name>
<reference evidence="2" key="2">
    <citation type="journal article" date="2008" name="Nucleic Acids Res.">
        <title>The rice annotation project database (RAP-DB): 2008 update.</title>
        <authorList>
            <consortium name="The rice annotation project (RAP)"/>
        </authorList>
    </citation>
    <scope>GENOME REANNOTATION</scope>
    <source>
        <strain evidence="2">cv. Nipponbare</strain>
    </source>
</reference>
<organism evidence="1 2">
    <name type="scientific">Oryza sativa subsp. japonica</name>
    <name type="common">Rice</name>
    <dbReference type="NCBI Taxonomy" id="39947"/>
    <lineage>
        <taxon>Eukaryota</taxon>
        <taxon>Viridiplantae</taxon>
        <taxon>Streptophyta</taxon>
        <taxon>Embryophyta</taxon>
        <taxon>Tracheophyta</taxon>
        <taxon>Spermatophyta</taxon>
        <taxon>Magnoliopsida</taxon>
        <taxon>Liliopsida</taxon>
        <taxon>Poales</taxon>
        <taxon>Poaceae</taxon>
        <taxon>BOP clade</taxon>
        <taxon>Oryzoideae</taxon>
        <taxon>Oryzeae</taxon>
        <taxon>Oryzinae</taxon>
        <taxon>Oryza</taxon>
        <taxon>Oryza sativa</taxon>
    </lineage>
</organism>
<sequence length="147" mass="16178">MSSADSHDSASRLLPAKVEIGSLESHLGSPAEPAKGGLRGLPVRSPTLRHLGGAEIVEAILIVCTTGYQQSLRRYHQRHVRARSLCVDDLVLRRVQTRAGLSKLSPMWEGPYRVIGVPRPGSVRLATGDGTELPNPWNIEHLRRFYP</sequence>
<proteinExistence type="predicted"/>
<accession>Q94HT5</accession>
<gene>
    <name evidence="1" type="primary">OSJNBb0036B06.22</name>
</gene>
<evidence type="ECO:0000313" key="1">
    <source>
        <dbReference type="EMBL" id="AAK92564.1"/>
    </source>
</evidence>
<dbReference type="EMBL" id="AC051624">
    <property type="protein sequence ID" value="AAK92564.1"/>
    <property type="molecule type" value="Genomic_DNA"/>
</dbReference>
<reference evidence="2" key="1">
    <citation type="journal article" date="2005" name="Nature">
        <title>The map-based sequence of the rice genome.</title>
        <authorList>
            <consortium name="International rice genome sequencing project (IRGSP)"/>
            <person name="Matsumoto T."/>
            <person name="Wu J."/>
            <person name="Kanamori H."/>
            <person name="Katayose Y."/>
            <person name="Fujisawa M."/>
            <person name="Namiki N."/>
            <person name="Mizuno H."/>
            <person name="Yamamoto K."/>
            <person name="Antonio B.A."/>
            <person name="Baba T."/>
            <person name="Sakata K."/>
            <person name="Nagamura Y."/>
            <person name="Aoki H."/>
            <person name="Arikawa K."/>
            <person name="Arita K."/>
            <person name="Bito T."/>
            <person name="Chiden Y."/>
            <person name="Fujitsuka N."/>
            <person name="Fukunaka R."/>
            <person name="Hamada M."/>
            <person name="Harada C."/>
            <person name="Hayashi A."/>
            <person name="Hijishita S."/>
            <person name="Honda M."/>
            <person name="Hosokawa S."/>
            <person name="Ichikawa Y."/>
            <person name="Idonuma A."/>
            <person name="Iijima M."/>
            <person name="Ikeda M."/>
            <person name="Ikeno M."/>
            <person name="Ito K."/>
            <person name="Ito S."/>
            <person name="Ito T."/>
            <person name="Ito Y."/>
            <person name="Ito Y."/>
            <person name="Iwabuchi A."/>
            <person name="Kamiya K."/>
            <person name="Karasawa W."/>
            <person name="Kurita K."/>
            <person name="Katagiri S."/>
            <person name="Kikuta A."/>
            <person name="Kobayashi H."/>
            <person name="Kobayashi N."/>
            <person name="Machita K."/>
            <person name="Maehara T."/>
            <person name="Masukawa M."/>
            <person name="Mizubayashi T."/>
            <person name="Mukai Y."/>
            <person name="Nagasaki H."/>
            <person name="Nagata Y."/>
            <person name="Naito S."/>
            <person name="Nakashima M."/>
            <person name="Nakama Y."/>
            <person name="Nakamichi Y."/>
            <person name="Nakamura M."/>
            <person name="Meguro A."/>
            <person name="Negishi M."/>
            <person name="Ohta I."/>
            <person name="Ohta T."/>
            <person name="Okamoto M."/>
            <person name="Ono N."/>
            <person name="Saji S."/>
            <person name="Sakaguchi M."/>
            <person name="Sakai K."/>
            <person name="Shibata M."/>
            <person name="Shimokawa T."/>
            <person name="Song J."/>
            <person name="Takazaki Y."/>
            <person name="Terasawa K."/>
            <person name="Tsugane M."/>
            <person name="Tsuji K."/>
            <person name="Ueda S."/>
            <person name="Waki K."/>
            <person name="Yamagata H."/>
            <person name="Yamamoto M."/>
            <person name="Yamamoto S."/>
            <person name="Yamane H."/>
            <person name="Yoshiki S."/>
            <person name="Yoshihara R."/>
            <person name="Yukawa K."/>
            <person name="Zhong H."/>
            <person name="Yano M."/>
            <person name="Yuan Q."/>
            <person name="Ouyang S."/>
            <person name="Liu J."/>
            <person name="Jones K.M."/>
            <person name="Gansberger K."/>
            <person name="Moffat K."/>
            <person name="Hill J."/>
            <person name="Bera J."/>
            <person name="Fadrosh D."/>
            <person name="Jin S."/>
            <person name="Johri S."/>
            <person name="Kim M."/>
            <person name="Overton L."/>
            <person name="Reardon M."/>
            <person name="Tsitrin T."/>
            <person name="Vuong H."/>
            <person name="Weaver B."/>
            <person name="Ciecko A."/>
            <person name="Tallon L."/>
            <person name="Jackson J."/>
            <person name="Pai G."/>
            <person name="Aken S.V."/>
            <person name="Utterback T."/>
            <person name="Reidmuller S."/>
            <person name="Feldblyum T."/>
            <person name="Hsiao J."/>
            <person name="Zismann V."/>
            <person name="Iobst S."/>
            <person name="de Vazeille A.R."/>
            <person name="Buell C.R."/>
            <person name="Ying K."/>
            <person name="Li Y."/>
            <person name="Lu T."/>
            <person name="Huang Y."/>
            <person name="Zhao Q."/>
            <person name="Feng Q."/>
            <person name="Zhang L."/>
            <person name="Zhu J."/>
            <person name="Weng Q."/>
            <person name="Mu J."/>
            <person name="Lu Y."/>
            <person name="Fan D."/>
            <person name="Liu Y."/>
            <person name="Guan J."/>
            <person name="Zhang Y."/>
            <person name="Yu S."/>
            <person name="Liu X."/>
            <person name="Zhang Y."/>
            <person name="Hong G."/>
            <person name="Han B."/>
            <person name="Choisne N."/>
            <person name="Demange N."/>
            <person name="Orjeda G."/>
            <person name="Samain S."/>
            <person name="Cattolico L."/>
            <person name="Pelletier E."/>
            <person name="Couloux A."/>
            <person name="Segurens B."/>
            <person name="Wincker P."/>
            <person name="D'Hont A."/>
            <person name="Scarpelli C."/>
            <person name="Weissenbach J."/>
            <person name="Salanoubat M."/>
            <person name="Quetier F."/>
            <person name="Yu Y."/>
            <person name="Kim H.R."/>
            <person name="Rambo T."/>
            <person name="Currie J."/>
            <person name="Collura K."/>
            <person name="Luo M."/>
            <person name="Yang T."/>
            <person name="Ammiraju J.S.S."/>
            <person name="Engler F."/>
            <person name="Soderlund C."/>
            <person name="Wing R.A."/>
            <person name="Palmer L.E."/>
            <person name="de la Bastide M."/>
            <person name="Spiegel L."/>
            <person name="Nascimento L."/>
            <person name="Zutavern T."/>
            <person name="O'Shaughnessy A."/>
            <person name="Dike S."/>
            <person name="Dedhia N."/>
            <person name="Preston R."/>
            <person name="Balija V."/>
            <person name="McCombie W.R."/>
            <person name="Chow T."/>
            <person name="Chen H."/>
            <person name="Chung M."/>
            <person name="Chen C."/>
            <person name="Shaw J."/>
            <person name="Wu H."/>
            <person name="Hsiao K."/>
            <person name="Chao Y."/>
            <person name="Chu M."/>
            <person name="Cheng C."/>
            <person name="Hour A."/>
            <person name="Lee P."/>
            <person name="Lin S."/>
            <person name="Lin Y."/>
            <person name="Liou J."/>
            <person name="Liu S."/>
            <person name="Hsing Y."/>
            <person name="Raghuvanshi S."/>
            <person name="Mohanty A."/>
            <person name="Bharti A.K."/>
            <person name="Gaur A."/>
            <person name="Gupta V."/>
            <person name="Kumar D."/>
            <person name="Ravi V."/>
            <person name="Vij S."/>
            <person name="Kapur A."/>
            <person name="Khurana P."/>
            <person name="Khurana P."/>
            <person name="Khurana J.P."/>
            <person name="Tyagi A.K."/>
            <person name="Gaikwad K."/>
            <person name="Singh A."/>
            <person name="Dalal V."/>
            <person name="Srivastava S."/>
            <person name="Dixit A."/>
            <person name="Pal A.K."/>
            <person name="Ghazi I.A."/>
            <person name="Yadav M."/>
            <person name="Pandit A."/>
            <person name="Bhargava A."/>
            <person name="Sureshbabu K."/>
            <person name="Batra K."/>
            <person name="Sharma T.R."/>
            <person name="Mohapatra T."/>
            <person name="Singh N.K."/>
            <person name="Messing J."/>
            <person name="Nelson A.B."/>
            <person name="Fuks G."/>
            <person name="Kavchok S."/>
            <person name="Keizer G."/>
            <person name="Linton E."/>
            <person name="Llaca V."/>
            <person name="Song R."/>
            <person name="Tanyolac B."/>
            <person name="Young S."/>
            <person name="Ho-Il K."/>
            <person name="Hahn J.H."/>
            <person name="Sangsakoo G."/>
            <person name="Vanavichit A."/>
            <person name="de Mattos Luiz.A.T."/>
            <person name="Zimmer P.D."/>
            <person name="Malone G."/>
            <person name="Dellagostin O."/>
            <person name="de Oliveira A.C."/>
            <person name="Bevan M."/>
            <person name="Bancroft I."/>
            <person name="Minx P."/>
            <person name="Cordum H."/>
            <person name="Wilson R."/>
            <person name="Cheng Z."/>
            <person name="Jin W."/>
            <person name="Jiang J."/>
            <person name="Leong S.A."/>
            <person name="Iwama H."/>
            <person name="Gojobori T."/>
            <person name="Itoh T."/>
            <person name="Niimura Y."/>
            <person name="Fujii Y."/>
            <person name="Habara T."/>
            <person name="Sakai H."/>
            <person name="Sato Y."/>
            <person name="Wilson G."/>
            <person name="Kumar K."/>
            <person name="McCouch S."/>
            <person name="Juretic N."/>
            <person name="Hoen D."/>
            <person name="Wright S."/>
            <person name="Bruskiewich R."/>
            <person name="Bureau T."/>
            <person name="Miyao A."/>
            <person name="Hirochika H."/>
            <person name="Nishikawa T."/>
            <person name="Kadowaki K."/>
            <person name="Sugiura M."/>
            <person name="Burr B."/>
            <person name="Sasaki T."/>
        </authorList>
    </citation>
    <scope>NUCLEOTIDE SEQUENCE [LARGE SCALE GENOMIC DNA]</scope>
    <source>
        <strain evidence="2">cv. Nipponbare</strain>
    </source>
</reference>
<evidence type="ECO:0000313" key="2">
    <source>
        <dbReference type="Proteomes" id="UP000000763"/>
    </source>
</evidence>
<dbReference type="AlphaFoldDB" id="Q94HT5"/>
<protein>
    <submittedName>
        <fullName evidence="1">Retroelement</fullName>
    </submittedName>
</protein>
<dbReference type="Proteomes" id="UP000000763">
    <property type="component" value="Chromosome 10"/>
</dbReference>